<comment type="caution">
    <text evidence="2">The sequence shown here is derived from an EMBL/GenBank/DDBJ whole genome shotgun (WGS) entry which is preliminary data.</text>
</comment>
<dbReference type="AlphaFoldDB" id="A0A498HJT3"/>
<protein>
    <recommendedName>
        <fullName evidence="4">Rab proteins geranylgeranyltransferase component</fullName>
    </recommendedName>
</protein>
<dbReference type="EMBL" id="RDQH01000343">
    <property type="protein sequence ID" value="RXH69223.1"/>
    <property type="molecule type" value="Genomic_DNA"/>
</dbReference>
<dbReference type="GO" id="GO:0007264">
    <property type="term" value="P:small GTPase-mediated signal transduction"/>
    <property type="evidence" value="ECO:0007669"/>
    <property type="project" value="InterPro"/>
</dbReference>
<dbReference type="PANTHER" id="PTHR11787">
    <property type="entry name" value="RAB GDP-DISSOCIATION INHIBITOR"/>
    <property type="match status" value="1"/>
</dbReference>
<dbReference type="GO" id="GO:0005092">
    <property type="term" value="F:GDP-dissociation inhibitor activity"/>
    <property type="evidence" value="ECO:0007669"/>
    <property type="project" value="InterPro"/>
</dbReference>
<proteinExistence type="inferred from homology"/>
<dbReference type="GO" id="GO:0016192">
    <property type="term" value="P:vesicle-mediated transport"/>
    <property type="evidence" value="ECO:0007669"/>
    <property type="project" value="TreeGrafter"/>
</dbReference>
<dbReference type="Gene3D" id="3.30.519.10">
    <property type="entry name" value="Guanine Nucleotide Dissociation Inhibitor, domain 2"/>
    <property type="match status" value="1"/>
</dbReference>
<dbReference type="Gene3D" id="1.10.405.10">
    <property type="entry name" value="Guanine Nucleotide Dissociation Inhibitor, domain 1"/>
    <property type="match status" value="1"/>
</dbReference>
<dbReference type="InterPro" id="IPR036188">
    <property type="entry name" value="FAD/NAD-bd_sf"/>
</dbReference>
<dbReference type="SUPFAM" id="SSF51905">
    <property type="entry name" value="FAD/NAD(P)-binding domain"/>
    <property type="match status" value="1"/>
</dbReference>
<name>A0A498HJT3_MALDO</name>
<gene>
    <name evidence="2" type="ORF">DVH24_037007</name>
</gene>
<dbReference type="STRING" id="3750.A0A498HJT3"/>
<comment type="similarity">
    <text evidence="1">Belongs to the Rab GDI family.</text>
</comment>
<dbReference type="GO" id="GO:0005634">
    <property type="term" value="C:nucleus"/>
    <property type="evidence" value="ECO:0007669"/>
    <property type="project" value="TreeGrafter"/>
</dbReference>
<sequence>MSQLFDDRVPITPSTFDLIVIGTGLPGSVIAAAASTAGKAVLHLDTNQFYGGHFASLPLDDLFPFLNSHASPPSSSSTTTTTTTITGHDDYTALPLTRRLLYSDIETVTYAPQALAQHNPKRFYIDLSGPKVLFLADKATDLLWRSGVLPFLCFKGIEMKSIYDDIGELWNVPDSRVAIFKDKRLSLMEKNKLMRFFKLVWQHLEAATDEQGSEGNSESRKISDEDLESPFVDFLNRMELPHKIKSIILYAIAMVDYDQDNLEACKSILKTRDGIERLAVFYKSRLTNAPEAMIYPMYGHGNLSGVISRRAAVKGCVCAQRVPVAVLMDKDSGQYKGVRLASGQNLYSDQLVMDPTFKVPSLPISSPPDVIASPQVLTLYPEQDASIRAIQIGGSSAEVCPKGMFVVYFSVLCDDAKQGKMLLHDAMNALLKLALSGNPYDRTLDSEDAEVKPTLLWSMLYVQELSTDQQGYFLSTPMPDANLDYNDLIDSTAVGHTVDNFDDDGSDVDAPKGTE</sequence>
<evidence type="ECO:0008006" key="4">
    <source>
        <dbReference type="Google" id="ProtNLM"/>
    </source>
</evidence>
<reference evidence="2 3" key="1">
    <citation type="submission" date="2018-10" db="EMBL/GenBank/DDBJ databases">
        <title>A high-quality apple genome assembly.</title>
        <authorList>
            <person name="Hu J."/>
        </authorList>
    </citation>
    <scope>NUCLEOTIDE SEQUENCE [LARGE SCALE GENOMIC DNA]</scope>
    <source>
        <strain evidence="3">cv. HFTH1</strain>
        <tissue evidence="2">Young leaf</tissue>
    </source>
</reference>
<dbReference type="PANTHER" id="PTHR11787:SF4">
    <property type="entry name" value="CHM, RAB ESCORT PROTEIN 1"/>
    <property type="match status" value="1"/>
</dbReference>
<evidence type="ECO:0000313" key="2">
    <source>
        <dbReference type="EMBL" id="RXH69223.1"/>
    </source>
</evidence>
<dbReference type="SUPFAM" id="SSF54373">
    <property type="entry name" value="FAD-linked reductases, C-terminal domain"/>
    <property type="match status" value="1"/>
</dbReference>
<dbReference type="InterPro" id="IPR018203">
    <property type="entry name" value="GDP_dissociation_inhibitor"/>
</dbReference>
<keyword evidence="3" id="KW-1185">Reference proteome</keyword>
<dbReference type="Pfam" id="PF00996">
    <property type="entry name" value="GDI"/>
    <property type="match status" value="2"/>
</dbReference>
<dbReference type="GO" id="GO:0005829">
    <property type="term" value="C:cytosol"/>
    <property type="evidence" value="ECO:0007669"/>
    <property type="project" value="TreeGrafter"/>
</dbReference>
<organism evidence="2 3">
    <name type="scientific">Malus domestica</name>
    <name type="common">Apple</name>
    <name type="synonym">Pyrus malus</name>
    <dbReference type="NCBI Taxonomy" id="3750"/>
    <lineage>
        <taxon>Eukaryota</taxon>
        <taxon>Viridiplantae</taxon>
        <taxon>Streptophyta</taxon>
        <taxon>Embryophyta</taxon>
        <taxon>Tracheophyta</taxon>
        <taxon>Spermatophyta</taxon>
        <taxon>Magnoliopsida</taxon>
        <taxon>eudicotyledons</taxon>
        <taxon>Gunneridae</taxon>
        <taxon>Pentapetalae</taxon>
        <taxon>rosids</taxon>
        <taxon>fabids</taxon>
        <taxon>Rosales</taxon>
        <taxon>Rosaceae</taxon>
        <taxon>Amygdaloideae</taxon>
        <taxon>Maleae</taxon>
        <taxon>Malus</taxon>
    </lineage>
</organism>
<dbReference type="PRINTS" id="PR00891">
    <property type="entry name" value="RABGDIREP"/>
</dbReference>
<evidence type="ECO:0000256" key="1">
    <source>
        <dbReference type="ARBA" id="ARBA00005593"/>
    </source>
</evidence>
<dbReference type="GO" id="GO:0005968">
    <property type="term" value="C:Rab-protein geranylgeranyltransferase complex"/>
    <property type="evidence" value="ECO:0007669"/>
    <property type="project" value="TreeGrafter"/>
</dbReference>
<dbReference type="Gene3D" id="3.50.50.60">
    <property type="entry name" value="FAD/NAD(P)-binding domain"/>
    <property type="match status" value="1"/>
</dbReference>
<accession>A0A498HJT3</accession>
<dbReference type="Proteomes" id="UP000290289">
    <property type="component" value="Chromosome 17"/>
</dbReference>
<evidence type="ECO:0000313" key="3">
    <source>
        <dbReference type="Proteomes" id="UP000290289"/>
    </source>
</evidence>